<proteinExistence type="predicted"/>
<organism evidence="1">
    <name type="scientific">Rhizophora mucronata</name>
    <name type="common">Asiatic mangrove</name>
    <dbReference type="NCBI Taxonomy" id="61149"/>
    <lineage>
        <taxon>Eukaryota</taxon>
        <taxon>Viridiplantae</taxon>
        <taxon>Streptophyta</taxon>
        <taxon>Embryophyta</taxon>
        <taxon>Tracheophyta</taxon>
        <taxon>Spermatophyta</taxon>
        <taxon>Magnoliopsida</taxon>
        <taxon>eudicotyledons</taxon>
        <taxon>Gunneridae</taxon>
        <taxon>Pentapetalae</taxon>
        <taxon>rosids</taxon>
        <taxon>fabids</taxon>
        <taxon>Malpighiales</taxon>
        <taxon>Rhizophoraceae</taxon>
        <taxon>Rhizophora</taxon>
    </lineage>
</organism>
<dbReference type="EMBL" id="GGEC01071675">
    <property type="protein sequence ID" value="MBX52159.1"/>
    <property type="molecule type" value="Transcribed_RNA"/>
</dbReference>
<accession>A0A2P2PBV7</accession>
<name>A0A2P2PBV7_RHIMU</name>
<protein>
    <submittedName>
        <fullName evidence="1">Uncharacterized protein</fullName>
    </submittedName>
</protein>
<reference evidence="1" key="1">
    <citation type="submission" date="2018-02" db="EMBL/GenBank/DDBJ databases">
        <title>Rhizophora mucronata_Transcriptome.</title>
        <authorList>
            <person name="Meera S.P."/>
            <person name="Sreeshan A."/>
            <person name="Augustine A."/>
        </authorList>
    </citation>
    <scope>NUCLEOTIDE SEQUENCE</scope>
    <source>
        <tissue evidence="1">Leaf</tissue>
    </source>
</reference>
<evidence type="ECO:0000313" key="1">
    <source>
        <dbReference type="EMBL" id="MBX52159.1"/>
    </source>
</evidence>
<sequence>MVAFFFSYSLL</sequence>